<feature type="domain" description="DUF397" evidence="1">
    <location>
        <begin position="5"/>
        <end position="57"/>
    </location>
</feature>
<evidence type="ECO:0000259" key="1">
    <source>
        <dbReference type="Pfam" id="PF04149"/>
    </source>
</evidence>
<dbReference type="RefSeq" id="WP_253779092.1">
    <property type="nucleotide sequence ID" value="NZ_JAMTCK010000020.1"/>
</dbReference>
<proteinExistence type="predicted"/>
<dbReference type="AlphaFoldDB" id="A0AAE3GK66"/>
<reference evidence="2" key="1">
    <citation type="submission" date="2022-06" db="EMBL/GenBank/DDBJ databases">
        <title>Genomic Encyclopedia of Archaeal and Bacterial Type Strains, Phase II (KMG-II): from individual species to whole genera.</title>
        <authorList>
            <person name="Goeker M."/>
        </authorList>
    </citation>
    <scope>NUCLEOTIDE SEQUENCE</scope>
    <source>
        <strain evidence="2">DSM 43935</strain>
    </source>
</reference>
<name>A0AAE3GK66_9PSEU</name>
<gene>
    <name evidence="2" type="ORF">LX83_006592</name>
</gene>
<dbReference type="EMBL" id="JAMTCK010000020">
    <property type="protein sequence ID" value="MCP2169706.1"/>
    <property type="molecule type" value="Genomic_DNA"/>
</dbReference>
<dbReference type="InterPro" id="IPR007278">
    <property type="entry name" value="DUF397"/>
</dbReference>
<sequence>MSPQAVWRKSSKSGQSGQCVELAHTTDVAGVRDSKNPTGPVLTFSQAELTRFLNTVKTGQLDG</sequence>
<evidence type="ECO:0000313" key="3">
    <source>
        <dbReference type="Proteomes" id="UP001206128"/>
    </source>
</evidence>
<protein>
    <recommendedName>
        <fullName evidence="1">DUF397 domain-containing protein</fullName>
    </recommendedName>
</protein>
<comment type="caution">
    <text evidence="2">The sequence shown here is derived from an EMBL/GenBank/DDBJ whole genome shotgun (WGS) entry which is preliminary data.</text>
</comment>
<dbReference type="Proteomes" id="UP001206128">
    <property type="component" value="Unassembled WGS sequence"/>
</dbReference>
<accession>A0AAE3GK66</accession>
<keyword evidence="3" id="KW-1185">Reference proteome</keyword>
<dbReference type="Pfam" id="PF04149">
    <property type="entry name" value="DUF397"/>
    <property type="match status" value="1"/>
</dbReference>
<organism evidence="2 3">
    <name type="scientific">Goodfellowiella coeruleoviolacea</name>
    <dbReference type="NCBI Taxonomy" id="334858"/>
    <lineage>
        <taxon>Bacteria</taxon>
        <taxon>Bacillati</taxon>
        <taxon>Actinomycetota</taxon>
        <taxon>Actinomycetes</taxon>
        <taxon>Pseudonocardiales</taxon>
        <taxon>Pseudonocardiaceae</taxon>
        <taxon>Goodfellowiella</taxon>
    </lineage>
</organism>
<evidence type="ECO:0000313" key="2">
    <source>
        <dbReference type="EMBL" id="MCP2169706.1"/>
    </source>
</evidence>